<dbReference type="GO" id="GO:0007165">
    <property type="term" value="P:signal transduction"/>
    <property type="evidence" value="ECO:0007669"/>
    <property type="project" value="TreeGrafter"/>
</dbReference>
<feature type="binding site" evidence="10">
    <location>
        <position position="36"/>
    </location>
    <ligand>
        <name>ATP</name>
        <dbReference type="ChEBI" id="CHEBI:30616"/>
    </ligand>
</feature>
<evidence type="ECO:0000256" key="7">
    <source>
        <dbReference type="ARBA" id="ARBA00022840"/>
    </source>
</evidence>
<dbReference type="InterPro" id="IPR000719">
    <property type="entry name" value="Prot_kinase_dom"/>
</dbReference>
<sequence length="459" mass="52721">MPTCGNYKLKRKLGEGGFGSVYLAKHIETSKKVALKIIKPEMMEHVNMDDIEKEVEILKQIEHPYITKLVEAGNCQLSSRGRSNEVYCIALEVASGGELFDFISMTGAFSEDVARYFFHQFLDALEYLHEKGISHRDLKTENILLDKNFNLKIADFGYASEKGSNQTQVGTPDYMAPEILQGEKYSGQIADIFGAGLILFMMHAQSKAFLKAEQSDPYYKNIASNRPDKFWKEHVKSKGDEHYFSEEFKDLITGLFAYNPFHRLTISEVRSHAWFNGYLPTSDEIKEEFRRRKVDLEDELKRQKDEDPTQAEFDTALLEGNSVHRGIGDSDEETKEICEREEQEYDEDFENYHKFFSTSSVEDLWTNLCAYVTGITSEYKFSADEYSISAKVIKEETEGEEDAKKDSEPIEFLVNILKVPDQEKHCIDAIVMKGNKFNFTEQFRDLKQFFGGHANAIST</sequence>
<evidence type="ECO:0000256" key="3">
    <source>
        <dbReference type="ARBA" id="ARBA00022527"/>
    </source>
</evidence>
<dbReference type="Proteomes" id="UP001295684">
    <property type="component" value="Unassembled WGS sequence"/>
</dbReference>
<reference evidence="13" key="1">
    <citation type="submission" date="2023-07" db="EMBL/GenBank/DDBJ databases">
        <authorList>
            <consortium name="AG Swart"/>
            <person name="Singh M."/>
            <person name="Singh A."/>
            <person name="Seah K."/>
            <person name="Emmerich C."/>
        </authorList>
    </citation>
    <scope>NUCLEOTIDE SEQUENCE</scope>
    <source>
        <strain evidence="13">DP1</strain>
    </source>
</reference>
<evidence type="ECO:0000256" key="10">
    <source>
        <dbReference type="PROSITE-ProRule" id="PRU10141"/>
    </source>
</evidence>
<dbReference type="AlphaFoldDB" id="A0AAD1U6Q5"/>
<name>A0AAD1U6Q5_EUPCR</name>
<dbReference type="GO" id="GO:0005524">
    <property type="term" value="F:ATP binding"/>
    <property type="evidence" value="ECO:0007669"/>
    <property type="project" value="UniProtKB-UniRule"/>
</dbReference>
<comment type="subunit">
    <text evidence="1">Monomer.</text>
</comment>
<dbReference type="Pfam" id="PF00069">
    <property type="entry name" value="Pkinase"/>
    <property type="match status" value="1"/>
</dbReference>
<comment type="catalytic activity">
    <reaction evidence="8">
        <text>L-threonyl-[protein] + ATP = O-phospho-L-threonyl-[protein] + ADP + H(+)</text>
        <dbReference type="Rhea" id="RHEA:46608"/>
        <dbReference type="Rhea" id="RHEA-COMP:11060"/>
        <dbReference type="Rhea" id="RHEA-COMP:11605"/>
        <dbReference type="ChEBI" id="CHEBI:15378"/>
        <dbReference type="ChEBI" id="CHEBI:30013"/>
        <dbReference type="ChEBI" id="CHEBI:30616"/>
        <dbReference type="ChEBI" id="CHEBI:61977"/>
        <dbReference type="ChEBI" id="CHEBI:456216"/>
        <dbReference type="EC" id="2.7.11.1"/>
    </reaction>
</comment>
<comment type="similarity">
    <text evidence="11">Belongs to the protein kinase superfamily.</text>
</comment>
<gene>
    <name evidence="13" type="ORF">ECRASSUSDP1_LOCUS4737</name>
</gene>
<dbReference type="SMART" id="SM00220">
    <property type="entry name" value="S_TKc"/>
    <property type="match status" value="1"/>
</dbReference>
<dbReference type="EC" id="2.7.11.1" evidence="2"/>
<dbReference type="PROSITE" id="PS00107">
    <property type="entry name" value="PROTEIN_KINASE_ATP"/>
    <property type="match status" value="1"/>
</dbReference>
<dbReference type="EMBL" id="CAMPGE010004552">
    <property type="protein sequence ID" value="CAI2363402.1"/>
    <property type="molecule type" value="Genomic_DNA"/>
</dbReference>
<comment type="catalytic activity">
    <reaction evidence="9">
        <text>L-seryl-[protein] + ATP = O-phospho-L-seryl-[protein] + ADP + H(+)</text>
        <dbReference type="Rhea" id="RHEA:17989"/>
        <dbReference type="Rhea" id="RHEA-COMP:9863"/>
        <dbReference type="Rhea" id="RHEA-COMP:11604"/>
        <dbReference type="ChEBI" id="CHEBI:15378"/>
        <dbReference type="ChEBI" id="CHEBI:29999"/>
        <dbReference type="ChEBI" id="CHEBI:30616"/>
        <dbReference type="ChEBI" id="CHEBI:83421"/>
        <dbReference type="ChEBI" id="CHEBI:456216"/>
        <dbReference type="EC" id="2.7.11.1"/>
    </reaction>
</comment>
<organism evidence="13 14">
    <name type="scientific">Euplotes crassus</name>
    <dbReference type="NCBI Taxonomy" id="5936"/>
    <lineage>
        <taxon>Eukaryota</taxon>
        <taxon>Sar</taxon>
        <taxon>Alveolata</taxon>
        <taxon>Ciliophora</taxon>
        <taxon>Intramacronucleata</taxon>
        <taxon>Spirotrichea</taxon>
        <taxon>Hypotrichia</taxon>
        <taxon>Euplotida</taxon>
        <taxon>Euplotidae</taxon>
        <taxon>Moneuplotes</taxon>
    </lineage>
</organism>
<keyword evidence="14" id="KW-1185">Reference proteome</keyword>
<keyword evidence="4" id="KW-0808">Transferase</keyword>
<proteinExistence type="inferred from homology"/>
<dbReference type="Gene3D" id="1.10.510.10">
    <property type="entry name" value="Transferase(Phosphotransferase) domain 1"/>
    <property type="match status" value="1"/>
</dbReference>
<dbReference type="PROSITE" id="PS00108">
    <property type="entry name" value="PROTEIN_KINASE_ST"/>
    <property type="match status" value="1"/>
</dbReference>
<dbReference type="InterPro" id="IPR017441">
    <property type="entry name" value="Protein_kinase_ATP_BS"/>
</dbReference>
<feature type="domain" description="Protein kinase" evidence="12">
    <location>
        <begin position="7"/>
        <end position="275"/>
    </location>
</feature>
<evidence type="ECO:0000256" key="6">
    <source>
        <dbReference type="ARBA" id="ARBA00022777"/>
    </source>
</evidence>
<keyword evidence="6" id="KW-0418">Kinase</keyword>
<evidence type="ECO:0000256" key="5">
    <source>
        <dbReference type="ARBA" id="ARBA00022741"/>
    </source>
</evidence>
<dbReference type="InterPro" id="IPR011009">
    <property type="entry name" value="Kinase-like_dom_sf"/>
</dbReference>
<keyword evidence="5 10" id="KW-0547">Nucleotide-binding</keyword>
<dbReference type="PROSITE" id="PS50011">
    <property type="entry name" value="PROTEIN_KINASE_DOM"/>
    <property type="match status" value="1"/>
</dbReference>
<evidence type="ECO:0000313" key="13">
    <source>
        <dbReference type="EMBL" id="CAI2363402.1"/>
    </source>
</evidence>
<evidence type="ECO:0000256" key="4">
    <source>
        <dbReference type="ARBA" id="ARBA00022679"/>
    </source>
</evidence>
<evidence type="ECO:0000256" key="8">
    <source>
        <dbReference type="ARBA" id="ARBA00047899"/>
    </source>
</evidence>
<dbReference type="FunFam" id="1.10.510.10:FF:000571">
    <property type="entry name" value="Maternal embryonic leucine zipper kinase"/>
    <property type="match status" value="1"/>
</dbReference>
<keyword evidence="3 11" id="KW-0723">Serine/threonine-protein kinase</keyword>
<evidence type="ECO:0000256" key="2">
    <source>
        <dbReference type="ARBA" id="ARBA00012513"/>
    </source>
</evidence>
<evidence type="ECO:0000256" key="9">
    <source>
        <dbReference type="ARBA" id="ARBA00048679"/>
    </source>
</evidence>
<evidence type="ECO:0000259" key="12">
    <source>
        <dbReference type="PROSITE" id="PS50011"/>
    </source>
</evidence>
<accession>A0AAD1U6Q5</accession>
<evidence type="ECO:0000256" key="1">
    <source>
        <dbReference type="ARBA" id="ARBA00011245"/>
    </source>
</evidence>
<dbReference type="PANTHER" id="PTHR43895">
    <property type="entry name" value="CALCIUM/CALMODULIN-DEPENDENT PROTEIN KINASE KINASE-RELATED"/>
    <property type="match status" value="1"/>
</dbReference>
<keyword evidence="7 10" id="KW-0067">ATP-binding</keyword>
<protein>
    <recommendedName>
        <fullName evidence="2">non-specific serine/threonine protein kinase</fullName>
        <ecNumber evidence="2">2.7.11.1</ecNumber>
    </recommendedName>
</protein>
<dbReference type="PANTHER" id="PTHR43895:SF32">
    <property type="entry name" value="SERINE_THREONINE-PROTEIN KINASE CHK1"/>
    <property type="match status" value="1"/>
</dbReference>
<dbReference type="SUPFAM" id="SSF56112">
    <property type="entry name" value="Protein kinase-like (PK-like)"/>
    <property type="match status" value="1"/>
</dbReference>
<dbReference type="InterPro" id="IPR008271">
    <property type="entry name" value="Ser/Thr_kinase_AS"/>
</dbReference>
<evidence type="ECO:0000256" key="11">
    <source>
        <dbReference type="RuleBase" id="RU000304"/>
    </source>
</evidence>
<evidence type="ECO:0000313" key="14">
    <source>
        <dbReference type="Proteomes" id="UP001295684"/>
    </source>
</evidence>
<comment type="caution">
    <text evidence="13">The sequence shown here is derived from an EMBL/GenBank/DDBJ whole genome shotgun (WGS) entry which is preliminary data.</text>
</comment>
<dbReference type="GO" id="GO:0004674">
    <property type="term" value="F:protein serine/threonine kinase activity"/>
    <property type="evidence" value="ECO:0007669"/>
    <property type="project" value="UniProtKB-KW"/>
</dbReference>